<dbReference type="RefSeq" id="WP_342883480.1">
    <property type="nucleotide sequence ID" value="NZ_JBBMQU010000006.1"/>
</dbReference>
<proteinExistence type="predicted"/>
<keyword evidence="2" id="KW-1003">Cell membrane</keyword>
<keyword evidence="4 6" id="KW-1133">Transmembrane helix</keyword>
<evidence type="ECO:0000256" key="1">
    <source>
        <dbReference type="ARBA" id="ARBA00004651"/>
    </source>
</evidence>
<feature type="transmembrane region" description="Helical" evidence="6">
    <location>
        <begin position="12"/>
        <end position="32"/>
    </location>
</feature>
<dbReference type="InterPro" id="IPR015867">
    <property type="entry name" value="N-reg_PII/ATP_PRibTrfase_C"/>
</dbReference>
<evidence type="ECO:0000259" key="7">
    <source>
        <dbReference type="Pfam" id="PF10035"/>
    </source>
</evidence>
<reference evidence="8 9" key="1">
    <citation type="submission" date="2024-03" db="EMBL/GenBank/DDBJ databases">
        <title>Community enrichment and isolation of bacterial strains for fucoidan degradation.</title>
        <authorList>
            <person name="Sichert A."/>
        </authorList>
    </citation>
    <scope>NUCLEOTIDE SEQUENCE [LARGE SCALE GENOMIC DNA]</scope>
    <source>
        <strain evidence="8 9">AS81</strain>
    </source>
</reference>
<dbReference type="InterPro" id="IPR019264">
    <property type="entry name" value="DUF2179"/>
</dbReference>
<feature type="transmembrane region" description="Helical" evidence="6">
    <location>
        <begin position="107"/>
        <end position="126"/>
    </location>
</feature>
<dbReference type="Pfam" id="PF10035">
    <property type="entry name" value="DUF2179"/>
    <property type="match status" value="1"/>
</dbReference>
<dbReference type="Proteomes" id="UP001388366">
    <property type="component" value="Unassembled WGS sequence"/>
</dbReference>
<dbReference type="Gene3D" id="3.30.70.120">
    <property type="match status" value="1"/>
</dbReference>
<feature type="transmembrane region" description="Helical" evidence="6">
    <location>
        <begin position="147"/>
        <end position="169"/>
    </location>
</feature>
<dbReference type="PANTHER" id="PTHR33545:SF9">
    <property type="entry name" value="UPF0750 MEMBRANE PROTEIN YITE"/>
    <property type="match status" value="1"/>
</dbReference>
<sequence>MKTITSEIKNILLITLGAALISFGVTAFLLPSQIATGGTPGMSIIIHYISDVSISLALLMVNIPLILVGVKFVTPTFALRTIYSVFMTALFVRIYPNLFTFPTISDMLLSTLYGGICIGTGIGITLKGQASSGGTTIIARIISNYSTIKPAQTILALDVIIISAIALIYKDMELALWSLISIYVTTQIIDKILTGSASEKVVHIVSQYSEDIGVKISSELGRQGTILTGHNLTLRSSKKVLFVIVGSREIEKLKAIINQYDKQALVIVIEASEIMGSSLLNKV</sequence>
<accession>A0ABU9TZG7</accession>
<dbReference type="PIRSF" id="PIRSF006483">
    <property type="entry name" value="Membrane_protein_YitT"/>
    <property type="match status" value="1"/>
</dbReference>
<comment type="subcellular location">
    <subcellularLocation>
        <location evidence="1">Cell membrane</location>
        <topology evidence="1">Multi-pass membrane protein</topology>
    </subcellularLocation>
</comment>
<evidence type="ECO:0000256" key="5">
    <source>
        <dbReference type="ARBA" id="ARBA00023136"/>
    </source>
</evidence>
<evidence type="ECO:0000313" key="8">
    <source>
        <dbReference type="EMBL" id="MEM5550187.1"/>
    </source>
</evidence>
<gene>
    <name evidence="8" type="ORF">WNY63_05515</name>
</gene>
<dbReference type="InterPro" id="IPR051461">
    <property type="entry name" value="UPF0750_membrane"/>
</dbReference>
<feature type="domain" description="DUF2179" evidence="7">
    <location>
        <begin position="223"/>
        <end position="276"/>
    </location>
</feature>
<keyword evidence="3 6" id="KW-0812">Transmembrane</keyword>
<dbReference type="InterPro" id="IPR003740">
    <property type="entry name" value="YitT"/>
</dbReference>
<evidence type="ECO:0000313" key="9">
    <source>
        <dbReference type="Proteomes" id="UP001388366"/>
    </source>
</evidence>
<evidence type="ECO:0000256" key="4">
    <source>
        <dbReference type="ARBA" id="ARBA00022989"/>
    </source>
</evidence>
<protein>
    <submittedName>
        <fullName evidence="8">YitT family protein</fullName>
    </submittedName>
</protein>
<dbReference type="PANTHER" id="PTHR33545">
    <property type="entry name" value="UPF0750 MEMBRANE PROTEIN YITT-RELATED"/>
    <property type="match status" value="1"/>
</dbReference>
<dbReference type="CDD" id="cd16380">
    <property type="entry name" value="YitT_C"/>
    <property type="match status" value="1"/>
</dbReference>
<keyword evidence="9" id="KW-1185">Reference proteome</keyword>
<dbReference type="EMBL" id="JBBMQU010000006">
    <property type="protein sequence ID" value="MEM5550187.1"/>
    <property type="molecule type" value="Genomic_DNA"/>
</dbReference>
<comment type="caution">
    <text evidence="8">The sequence shown here is derived from an EMBL/GenBank/DDBJ whole genome shotgun (WGS) entry which is preliminary data.</text>
</comment>
<feature type="transmembrane region" description="Helical" evidence="6">
    <location>
        <begin position="44"/>
        <end position="70"/>
    </location>
</feature>
<organism evidence="8 9">
    <name type="scientific">Pseudoalteromonas neustonica</name>
    <dbReference type="NCBI Taxonomy" id="1840331"/>
    <lineage>
        <taxon>Bacteria</taxon>
        <taxon>Pseudomonadati</taxon>
        <taxon>Pseudomonadota</taxon>
        <taxon>Gammaproteobacteria</taxon>
        <taxon>Alteromonadales</taxon>
        <taxon>Pseudoalteromonadaceae</taxon>
        <taxon>Pseudoalteromonas</taxon>
    </lineage>
</organism>
<feature type="transmembrane region" description="Helical" evidence="6">
    <location>
        <begin position="77"/>
        <end position="95"/>
    </location>
</feature>
<evidence type="ECO:0000256" key="2">
    <source>
        <dbReference type="ARBA" id="ARBA00022475"/>
    </source>
</evidence>
<evidence type="ECO:0000256" key="6">
    <source>
        <dbReference type="SAM" id="Phobius"/>
    </source>
</evidence>
<name>A0ABU9TZG7_9GAMM</name>
<keyword evidence="5 6" id="KW-0472">Membrane</keyword>
<dbReference type="Pfam" id="PF02588">
    <property type="entry name" value="YitT_membrane"/>
    <property type="match status" value="1"/>
</dbReference>
<evidence type="ECO:0000256" key="3">
    <source>
        <dbReference type="ARBA" id="ARBA00022692"/>
    </source>
</evidence>